<gene>
    <name evidence="3" type="ORF">XYLVIOL_LOCUS3372</name>
</gene>
<dbReference type="Proteomes" id="UP001642520">
    <property type="component" value="Unassembled WGS sequence"/>
</dbReference>
<feature type="compositionally biased region" description="Polar residues" evidence="1">
    <location>
        <begin position="15"/>
        <end position="26"/>
    </location>
</feature>
<evidence type="ECO:0000313" key="3">
    <source>
        <dbReference type="EMBL" id="CAL7938590.1"/>
    </source>
</evidence>
<dbReference type="Pfam" id="PF13843">
    <property type="entry name" value="DDE_Tnp_1_7"/>
    <property type="match status" value="2"/>
</dbReference>
<evidence type="ECO:0000313" key="4">
    <source>
        <dbReference type="Proteomes" id="UP001642520"/>
    </source>
</evidence>
<reference evidence="3 4" key="1">
    <citation type="submission" date="2024-08" db="EMBL/GenBank/DDBJ databases">
        <authorList>
            <person name="Will J Nash"/>
            <person name="Angela Man"/>
            <person name="Seanna McTaggart"/>
            <person name="Kendall Baker"/>
            <person name="Tom Barker"/>
            <person name="Leah Catchpole"/>
            <person name="Alex Durrant"/>
            <person name="Karim Gharbi"/>
            <person name="Naomi Irish"/>
            <person name="Gemy Kaithakottil"/>
            <person name="Debby Ku"/>
            <person name="Aaliyah Providence"/>
            <person name="Felix Shaw"/>
            <person name="David Swarbreck"/>
            <person name="Chris Watkins"/>
            <person name="Ann M. McCartney"/>
            <person name="Giulio Formenti"/>
            <person name="Alice Mouton"/>
            <person name="Noel Vella"/>
            <person name="Bjorn M von Reumont"/>
            <person name="Adriana Vella"/>
            <person name="Wilfried Haerty"/>
        </authorList>
    </citation>
    <scope>NUCLEOTIDE SEQUENCE [LARGE SCALE GENOMIC DNA]</scope>
</reference>
<feature type="domain" description="PiggyBac transposable element-derived protein" evidence="2">
    <location>
        <begin position="218"/>
        <end position="280"/>
    </location>
</feature>
<keyword evidence="4" id="KW-1185">Reference proteome</keyword>
<accession>A0ABP1NC59</accession>
<feature type="domain" description="PiggyBac transposable element-derived protein" evidence="2">
    <location>
        <begin position="98"/>
        <end position="204"/>
    </location>
</feature>
<name>A0ABP1NC59_XYLVO</name>
<dbReference type="PANTHER" id="PTHR46599">
    <property type="entry name" value="PIGGYBAC TRANSPOSABLE ELEMENT-DERIVED PROTEIN 4"/>
    <property type="match status" value="1"/>
</dbReference>
<dbReference type="PANTHER" id="PTHR46599:SF3">
    <property type="entry name" value="PIGGYBAC TRANSPOSABLE ELEMENT-DERIVED PROTEIN 4"/>
    <property type="match status" value="1"/>
</dbReference>
<sequence>MGEGYTSGNEYEKNITMSRSRPNSTSDSDDGSKIVPVSRRKRLNTFDTSTSEDSIPFNFTNSATCESISTDGIDEQENSVRLTEDIGPQSSLTNESKPIDYFNLFIDSSLLTIMVCETNKYAEELIKSLDITRGSRMKQWKPVTLLEMKAFLSVLLEMGITKRPTMFSYWAQNSRSIPWFSKMFSRNRFQLILRCFHLVDNKECFPPGHEKYDPCIKFMPKNKMEMNEVKPCIVDCYNRYMGGVDESDKMLYPYLDERRTLKYWKKVTFNVIARMVLNAYLLYKEVSKKKLMTRLEFTSSIISEIEHKWMQVKQSQMISDNERIFGLEKLPGRNLRQCVVCSNKCTGIKQSNLICVQCKKGLHSLCFHKHVCFKNNNH</sequence>
<feature type="region of interest" description="Disordered" evidence="1">
    <location>
        <begin position="1"/>
        <end position="49"/>
    </location>
</feature>
<organism evidence="3 4">
    <name type="scientific">Xylocopa violacea</name>
    <name type="common">Violet carpenter bee</name>
    <name type="synonym">Apis violacea</name>
    <dbReference type="NCBI Taxonomy" id="135666"/>
    <lineage>
        <taxon>Eukaryota</taxon>
        <taxon>Metazoa</taxon>
        <taxon>Ecdysozoa</taxon>
        <taxon>Arthropoda</taxon>
        <taxon>Hexapoda</taxon>
        <taxon>Insecta</taxon>
        <taxon>Pterygota</taxon>
        <taxon>Neoptera</taxon>
        <taxon>Endopterygota</taxon>
        <taxon>Hymenoptera</taxon>
        <taxon>Apocrita</taxon>
        <taxon>Aculeata</taxon>
        <taxon>Apoidea</taxon>
        <taxon>Anthophila</taxon>
        <taxon>Apidae</taxon>
        <taxon>Xylocopa</taxon>
        <taxon>Xylocopa</taxon>
    </lineage>
</organism>
<dbReference type="EMBL" id="CAXAJV020001289">
    <property type="protein sequence ID" value="CAL7938590.1"/>
    <property type="molecule type" value="Genomic_DNA"/>
</dbReference>
<evidence type="ECO:0000259" key="2">
    <source>
        <dbReference type="Pfam" id="PF13843"/>
    </source>
</evidence>
<protein>
    <recommendedName>
        <fullName evidence="2">PiggyBac transposable element-derived protein domain-containing protein</fullName>
    </recommendedName>
</protein>
<dbReference type="InterPro" id="IPR029526">
    <property type="entry name" value="PGBD"/>
</dbReference>
<evidence type="ECO:0000256" key="1">
    <source>
        <dbReference type="SAM" id="MobiDB-lite"/>
    </source>
</evidence>
<proteinExistence type="predicted"/>
<comment type="caution">
    <text evidence="3">The sequence shown here is derived from an EMBL/GenBank/DDBJ whole genome shotgun (WGS) entry which is preliminary data.</text>
</comment>